<keyword evidence="2" id="KW-0012">Acyltransferase</keyword>
<dbReference type="EMBL" id="JACHIW010000001">
    <property type="protein sequence ID" value="MBB5156726.1"/>
    <property type="molecule type" value="Genomic_DNA"/>
</dbReference>
<sequence length="195" mass="21219">MTTAPAGRLMGSAGVKMAGMAELRLAHTADLDGTTIKAARALLWDVFDDMTEHDWEHCLGGIHALVWEHGELVGHAAVVQRRLLHAGRALRTGYVEGVAVRADRRRRGIGAAMMTELERVVRGAYELGALGASDDGAAFYQARGWQRWQGPTFALTPTGTRRTPEEDGAIYVLPVATPLDPTGDLTCDWREGDVW</sequence>
<dbReference type="Gene3D" id="3.40.630.30">
    <property type="match status" value="1"/>
</dbReference>
<dbReference type="InterPro" id="IPR000182">
    <property type="entry name" value="GNAT_dom"/>
</dbReference>
<keyword evidence="2" id="KW-0808">Transferase</keyword>
<dbReference type="GO" id="GO:0047921">
    <property type="term" value="F:aminoglycoside 2'-N-acetyltransferase activity"/>
    <property type="evidence" value="ECO:0007669"/>
    <property type="project" value="UniProtKB-EC"/>
</dbReference>
<dbReference type="Pfam" id="PF13527">
    <property type="entry name" value="Acetyltransf_9"/>
    <property type="match status" value="1"/>
</dbReference>
<organism evidence="2 3">
    <name type="scientific">Saccharopolyspora phatthalungensis</name>
    <dbReference type="NCBI Taxonomy" id="664693"/>
    <lineage>
        <taxon>Bacteria</taxon>
        <taxon>Bacillati</taxon>
        <taxon>Actinomycetota</taxon>
        <taxon>Actinomycetes</taxon>
        <taxon>Pseudonocardiales</taxon>
        <taxon>Pseudonocardiaceae</taxon>
        <taxon>Saccharopolyspora</taxon>
    </lineage>
</organism>
<feature type="domain" description="N-acetyltransferase" evidence="1">
    <location>
        <begin position="26"/>
        <end position="176"/>
    </location>
</feature>
<dbReference type="InterPro" id="IPR016181">
    <property type="entry name" value="Acyl_CoA_acyltransferase"/>
</dbReference>
<protein>
    <submittedName>
        <fullName evidence="2">Aminoglycoside 2'-N-acetyltransferase I</fullName>
        <ecNumber evidence="2">2.3.1.59</ecNumber>
    </submittedName>
</protein>
<dbReference type="PROSITE" id="PS51186">
    <property type="entry name" value="GNAT"/>
    <property type="match status" value="1"/>
</dbReference>
<comment type="caution">
    <text evidence="2">The sequence shown here is derived from an EMBL/GenBank/DDBJ whole genome shotgun (WGS) entry which is preliminary data.</text>
</comment>
<dbReference type="EC" id="2.3.1.59" evidence="2"/>
<dbReference type="AlphaFoldDB" id="A0A840Q8F0"/>
<accession>A0A840Q8F0</accession>
<evidence type="ECO:0000313" key="2">
    <source>
        <dbReference type="EMBL" id="MBB5156726.1"/>
    </source>
</evidence>
<dbReference type="SUPFAM" id="SSF55729">
    <property type="entry name" value="Acyl-CoA N-acyltransferases (Nat)"/>
    <property type="match status" value="1"/>
</dbReference>
<reference evidence="2 3" key="1">
    <citation type="submission" date="2020-08" db="EMBL/GenBank/DDBJ databases">
        <title>Sequencing the genomes of 1000 actinobacteria strains.</title>
        <authorList>
            <person name="Klenk H.-P."/>
        </authorList>
    </citation>
    <scope>NUCLEOTIDE SEQUENCE [LARGE SCALE GENOMIC DNA]</scope>
    <source>
        <strain evidence="2 3">DSM 45584</strain>
    </source>
</reference>
<evidence type="ECO:0000313" key="3">
    <source>
        <dbReference type="Proteomes" id="UP000584374"/>
    </source>
</evidence>
<gene>
    <name evidence="2" type="ORF">BJ970_004260</name>
</gene>
<proteinExistence type="predicted"/>
<evidence type="ECO:0000259" key="1">
    <source>
        <dbReference type="PROSITE" id="PS51186"/>
    </source>
</evidence>
<keyword evidence="3" id="KW-1185">Reference proteome</keyword>
<dbReference type="Proteomes" id="UP000584374">
    <property type="component" value="Unassembled WGS sequence"/>
</dbReference>
<name>A0A840Q8F0_9PSEU</name>